<feature type="repeat" description="WD" evidence="3">
    <location>
        <begin position="613"/>
        <end position="645"/>
    </location>
</feature>
<feature type="repeat" description="WD" evidence="3">
    <location>
        <begin position="827"/>
        <end position="858"/>
    </location>
</feature>
<dbReference type="PRINTS" id="PR00320">
    <property type="entry name" value="GPROTEINBRPT"/>
</dbReference>
<evidence type="ECO:0000256" key="3">
    <source>
        <dbReference type="PROSITE-ProRule" id="PRU00221"/>
    </source>
</evidence>
<dbReference type="Pfam" id="PF13676">
    <property type="entry name" value="TIR_2"/>
    <property type="match status" value="1"/>
</dbReference>
<name>A0AA96WZ67_LEPBY</name>
<dbReference type="CDD" id="cd00200">
    <property type="entry name" value="WD40"/>
    <property type="match status" value="2"/>
</dbReference>
<evidence type="ECO:0000256" key="4">
    <source>
        <dbReference type="SAM" id="MobiDB-lite"/>
    </source>
</evidence>
<dbReference type="Pfam" id="PF00400">
    <property type="entry name" value="WD40"/>
    <property type="match status" value="10"/>
</dbReference>
<dbReference type="Gene3D" id="3.40.50.10140">
    <property type="entry name" value="Toll/interleukin-1 receptor homology (TIR) domain"/>
    <property type="match status" value="1"/>
</dbReference>
<feature type="compositionally biased region" description="Basic and acidic residues" evidence="4">
    <location>
        <begin position="327"/>
        <end position="346"/>
    </location>
</feature>
<dbReference type="InterPro" id="IPR019775">
    <property type="entry name" value="WD40_repeat_CS"/>
</dbReference>
<keyword evidence="2" id="KW-0677">Repeat</keyword>
<accession>A0AA96WZ67</accession>
<dbReference type="InterPro" id="IPR020472">
    <property type="entry name" value="WD40_PAC1"/>
</dbReference>
<dbReference type="Gene3D" id="2.130.10.10">
    <property type="entry name" value="YVTN repeat-like/Quinoprotein amine dehydrogenase"/>
    <property type="match status" value="3"/>
</dbReference>
<dbReference type="SMART" id="SM00255">
    <property type="entry name" value="TIR"/>
    <property type="match status" value="1"/>
</dbReference>
<feature type="repeat" description="WD" evidence="3">
    <location>
        <begin position="868"/>
        <end position="899"/>
    </location>
</feature>
<gene>
    <name evidence="6" type="ORF">Q2T42_12180</name>
</gene>
<organism evidence="6">
    <name type="scientific">Leptolyngbya boryana CZ1</name>
    <dbReference type="NCBI Taxonomy" id="3060204"/>
    <lineage>
        <taxon>Bacteria</taxon>
        <taxon>Bacillati</taxon>
        <taxon>Cyanobacteriota</taxon>
        <taxon>Cyanophyceae</taxon>
        <taxon>Leptolyngbyales</taxon>
        <taxon>Leptolyngbyaceae</taxon>
        <taxon>Leptolyngbya group</taxon>
        <taxon>Leptolyngbya</taxon>
    </lineage>
</organism>
<dbReference type="PANTHER" id="PTHR22847:SF637">
    <property type="entry name" value="WD REPEAT DOMAIN 5B"/>
    <property type="match status" value="1"/>
</dbReference>
<dbReference type="SUPFAM" id="SSF50978">
    <property type="entry name" value="WD40 repeat-like"/>
    <property type="match status" value="2"/>
</dbReference>
<dbReference type="PROSITE" id="PS50082">
    <property type="entry name" value="WD_REPEATS_2"/>
    <property type="match status" value="9"/>
</dbReference>
<dbReference type="AlphaFoldDB" id="A0AA96WZ67"/>
<dbReference type="InterPro" id="IPR035897">
    <property type="entry name" value="Toll_tir_struct_dom_sf"/>
</dbReference>
<feature type="region of interest" description="Disordered" evidence="4">
    <location>
        <begin position="322"/>
        <end position="352"/>
    </location>
</feature>
<dbReference type="GO" id="GO:0007165">
    <property type="term" value="P:signal transduction"/>
    <property type="evidence" value="ECO:0007669"/>
    <property type="project" value="InterPro"/>
</dbReference>
<dbReference type="RefSeq" id="WP_316428803.1">
    <property type="nucleotide sequence ID" value="NZ_CP130144.1"/>
</dbReference>
<sequence length="1031" mass="113132">MSDVFISYSRKDKAFVQKLHEALRSQNQETWVDWDSIQKTEEWWRAIERGIEGANTFVFVLSPDSISSSVCRDEIDHAVKHNKRLVPVVYREVAVDLVHEALQKLNWLFFREQDPFETTFAELVTVIGTDLEHVRSHTRLEVKAIEWEREGRNPSFVLRGEDLVRSQAWLVQAEQKQPKPTELQREYVSASQTSEKEAAILLKAGQRATRMVQVGSGILIATLIGAGVAGSWALKTSNDANQATQDAQKTRQQAEQQVTTAKKQADAITQQADRQVKVAEARLKAAETKAAEAQKAVETAKLAQAQVLAQLVRQQQQAQEQLAAAEKQTRESNARSQRAEQQRQHAEASVQSAQAKLALANGAVKIAEEQREKAEAFQEEAKTGTQLERAGALALRQFEVNQTGGLLLAMRLGFDLEKWTQQRRSQDYPVISPVLALQSALEKIRETRVPSKQGLVTSVAFSSDGTRFATGGKDGNVRIWSRDGLLIKELECNQDSIVSLAFSSNSAYIATGGKDGRTKLWNRDGILLKELKSDQGNIWSVAFSPDGTKIATGGDDGNTKLWNIDGILLKELEGNQSGVWSIAFNSDGTEIATGGDDGSVKLWNTDGYLLKNLKSDQGVVWTVAFHPDGNQIASGGSDGSINLWNRDGSLTRKLKNNYTERSGIISITFSHDGSHIASGNGSGKSSLWRSDGTFIRDLQIQDSQGEATSIAFNPDLTQIVTVKAYSGDITLWSRDAIPFKELRGNQSNVGSVAFSPDGTSIATSDSDGSINLWNSNGVLIKGFKNSQGGDRSIIRNLVFSPEGTRIAASDDKGIIRFWNTSGVLLREFRDNRSVTSFAFSPDGTQVATGDDGGNITLWTEAGVRLREFKDREGSIQSIAFSPDGAQIATGGKDGNVRVWGTNGVLKELRINQDIVENIVFSRDGTKIATSGLGSIKIWDRDGNQVGLFSGSSPSAISSDLKMIALVEIPLGSNREVVRLYRVDLDLNSLLGRACEHLKSYLLNTPELSEDRARCAVHLGEGWKIQQRNRAN</sequence>
<feature type="repeat" description="WD" evidence="3">
    <location>
        <begin position="531"/>
        <end position="565"/>
    </location>
</feature>
<dbReference type="SMART" id="SM00320">
    <property type="entry name" value="WD40"/>
    <property type="match status" value="12"/>
</dbReference>
<dbReference type="InterPro" id="IPR015943">
    <property type="entry name" value="WD40/YVTN_repeat-like_dom_sf"/>
</dbReference>
<feature type="repeat" description="WD" evidence="3">
    <location>
        <begin position="449"/>
        <end position="481"/>
    </location>
</feature>
<evidence type="ECO:0000256" key="1">
    <source>
        <dbReference type="ARBA" id="ARBA00022574"/>
    </source>
</evidence>
<dbReference type="EMBL" id="CP130144">
    <property type="protein sequence ID" value="WNZ48586.1"/>
    <property type="molecule type" value="Genomic_DNA"/>
</dbReference>
<evidence type="ECO:0000259" key="5">
    <source>
        <dbReference type="PROSITE" id="PS50104"/>
    </source>
</evidence>
<feature type="repeat" description="WD" evidence="3">
    <location>
        <begin position="787"/>
        <end position="819"/>
    </location>
</feature>
<feature type="domain" description="TIR" evidence="5">
    <location>
        <begin position="1"/>
        <end position="128"/>
    </location>
</feature>
<proteinExistence type="predicted"/>
<feature type="repeat" description="WD" evidence="3">
    <location>
        <begin position="572"/>
        <end position="604"/>
    </location>
</feature>
<dbReference type="InterPro" id="IPR036322">
    <property type="entry name" value="WD40_repeat_dom_sf"/>
</dbReference>
<dbReference type="InterPro" id="IPR000157">
    <property type="entry name" value="TIR_dom"/>
</dbReference>
<evidence type="ECO:0000313" key="6">
    <source>
        <dbReference type="EMBL" id="WNZ48586.1"/>
    </source>
</evidence>
<dbReference type="InterPro" id="IPR001680">
    <property type="entry name" value="WD40_rpt"/>
</dbReference>
<reference evidence="6" key="2">
    <citation type="submission" date="2023-07" db="EMBL/GenBank/DDBJ databases">
        <authorList>
            <person name="Bai X.-H."/>
            <person name="Wang H.-H."/>
            <person name="Wang J."/>
            <person name="Ma M.-Y."/>
            <person name="Hu H.-H."/>
            <person name="Song Z.-L."/>
            <person name="Ma H.-G."/>
            <person name="Fan Y."/>
            <person name="Du C.-Y."/>
            <person name="Xu J.-C."/>
        </authorList>
    </citation>
    <scope>NUCLEOTIDE SEQUENCE</scope>
    <source>
        <strain evidence="6">CZ1</strain>
    </source>
</reference>
<keyword evidence="1 3" id="KW-0853">WD repeat</keyword>
<dbReference type="SUPFAM" id="SSF52200">
    <property type="entry name" value="Toll/Interleukin receptor TIR domain"/>
    <property type="match status" value="1"/>
</dbReference>
<dbReference type="PANTHER" id="PTHR22847">
    <property type="entry name" value="WD40 REPEAT PROTEIN"/>
    <property type="match status" value="1"/>
</dbReference>
<feature type="repeat" description="WD" evidence="3">
    <location>
        <begin position="742"/>
        <end position="774"/>
    </location>
</feature>
<evidence type="ECO:0000256" key="2">
    <source>
        <dbReference type="ARBA" id="ARBA00022737"/>
    </source>
</evidence>
<dbReference type="PROSITE" id="PS50294">
    <property type="entry name" value="WD_REPEATS_REGION"/>
    <property type="match status" value="7"/>
</dbReference>
<reference evidence="6" key="1">
    <citation type="journal article" date="2023" name="Plants (Basel)">
        <title>Genomic Analysis of Leptolyngbya boryana CZ1 Reveals Efficient Carbon Fixation Modules.</title>
        <authorList>
            <person name="Bai X."/>
            <person name="Wang H."/>
            <person name="Cheng W."/>
            <person name="Wang J."/>
            <person name="Ma M."/>
            <person name="Hu H."/>
            <person name="Song Z."/>
            <person name="Ma H."/>
            <person name="Fan Y."/>
            <person name="Du C."/>
            <person name="Xu J."/>
        </authorList>
    </citation>
    <scope>NUCLEOTIDE SEQUENCE</scope>
    <source>
        <strain evidence="6">CZ1</strain>
    </source>
</reference>
<feature type="repeat" description="WD" evidence="3">
    <location>
        <begin position="490"/>
        <end position="522"/>
    </location>
</feature>
<dbReference type="PROSITE" id="PS00678">
    <property type="entry name" value="WD_REPEATS_1"/>
    <property type="match status" value="1"/>
</dbReference>
<dbReference type="PROSITE" id="PS50104">
    <property type="entry name" value="TIR"/>
    <property type="match status" value="1"/>
</dbReference>
<protein>
    <submittedName>
        <fullName evidence="6">TIR domain-containing protein</fullName>
    </submittedName>
</protein>